<reference evidence="1" key="1">
    <citation type="journal article" date="2022" name="bioRxiv">
        <title>Population genetic analysis of Ophidiomyces ophidiicola, the causative agent of snake fungal disease, indicates recent introductions to the USA.</title>
        <authorList>
            <person name="Ladner J.T."/>
            <person name="Palmer J.M."/>
            <person name="Ettinger C.L."/>
            <person name="Stajich J.E."/>
            <person name="Farrell T.M."/>
            <person name="Glorioso B.M."/>
            <person name="Lawson B."/>
            <person name="Price S.J."/>
            <person name="Stengle A.G."/>
            <person name="Grear D.A."/>
            <person name="Lorch J.M."/>
        </authorList>
    </citation>
    <scope>NUCLEOTIDE SEQUENCE</scope>
    <source>
        <strain evidence="1">NWHC 24266-5</strain>
    </source>
</reference>
<organism evidence="1">
    <name type="scientific">Ophidiomyces ophidiicola</name>
    <dbReference type="NCBI Taxonomy" id="1387563"/>
    <lineage>
        <taxon>Eukaryota</taxon>
        <taxon>Fungi</taxon>
        <taxon>Dikarya</taxon>
        <taxon>Ascomycota</taxon>
        <taxon>Pezizomycotina</taxon>
        <taxon>Eurotiomycetes</taxon>
        <taxon>Eurotiomycetidae</taxon>
        <taxon>Onygenales</taxon>
        <taxon>Onygenaceae</taxon>
        <taxon>Ophidiomyces</taxon>
    </lineage>
</organism>
<dbReference type="EMBL" id="JALBCA010000011">
    <property type="protein sequence ID" value="KAI2391544.1"/>
    <property type="molecule type" value="Genomic_DNA"/>
</dbReference>
<gene>
    <name evidence="1" type="primary">MEX67</name>
    <name evidence="1" type="ORF">LOY88_001068</name>
</gene>
<proteinExistence type="predicted"/>
<protein>
    <submittedName>
        <fullName evidence="1">Nuclear mRNA export, poly(A)+RNA binding protein</fullName>
    </submittedName>
</protein>
<sequence>MNGSRPPRGPRARTGAPDRGGIRKRGSAPRLDKDGDLDMGSERNVRGRGAGKARGRGDLSRRVTPASRQGATDKDRTLDALQKAIFSTSSHANIKRGRADSMAVDDGTSQLKIRGWKGSKAASNSDGGIQSLLAFLEKKATPPGPNTGVRLRITKSRVEGDALIISVRPEQADWLLRINGYSFAGAPLIIEKHEKPAFSKPSGTPSQAALDTKAKMTSFLAKRYFEQKKLLDLSNLGTDSDLVDMGMFNSTTTESKFFPALMKICELTFDSSEKRRAAVESVSLAHNKLVNVAPVTALAQTFPDLKNLDLSDNDLKSTQNLSSWRWKFRNLEFLDLSGNGASSEADFKEKLLKWYPKLQYLNNIAVRTAEEIAAAKKTPIPVKIPFFRDESAIAENFLKMFFVSFDNNKNELLNFYDSQSVFSFNVNNMAPRALQTDPPANWDAYIKKSRNLLKINYVSARMSRAFIGVENIRTLWNSLPRTRHPDLLSDPKQWLIECHPIPGLPDPTGQSVTGVGGLLLTIHGKFDELDASGNLTQTRSFDRTLVLGPGPGPGGIRVSNDMLCLRAYGDCQAWVPEGQQQTIPAVSSIPTPNPTTAQVQRSHPQAKPGYGLPTPGKSDEQVRKEQLVLEISFRTKMTLEFSEMALSGNGWNLEEALKNFEILRAQEQLPADAFLVGL</sequence>
<name>A0ACB8V372_9EURO</name>
<accession>A0ACB8V372</accession>
<comment type="caution">
    <text evidence="1">The sequence shown here is derived from an EMBL/GenBank/DDBJ whole genome shotgun (WGS) entry which is preliminary data.</text>
</comment>
<evidence type="ECO:0000313" key="1">
    <source>
        <dbReference type="EMBL" id="KAI2391544.1"/>
    </source>
</evidence>